<organism evidence="1 3">
    <name type="scientific">Laribacter hongkongensis</name>
    <dbReference type="NCBI Taxonomy" id="168471"/>
    <lineage>
        <taxon>Bacteria</taxon>
        <taxon>Pseudomonadati</taxon>
        <taxon>Pseudomonadota</taxon>
        <taxon>Betaproteobacteria</taxon>
        <taxon>Neisseriales</taxon>
        <taxon>Aquaspirillaceae</taxon>
        <taxon>Laribacter</taxon>
    </lineage>
</organism>
<dbReference type="GeneID" id="75108320"/>
<evidence type="ECO:0000313" key="2">
    <source>
        <dbReference type="EMBL" id="MCG9024950.1"/>
    </source>
</evidence>
<dbReference type="EMBL" id="CP022115">
    <property type="protein sequence ID" value="ASJ26142.1"/>
    <property type="molecule type" value="Genomic_DNA"/>
</dbReference>
<dbReference type="AlphaFoldDB" id="A0A248LN99"/>
<sequence>MAMYQSDYTRFMNEFLEQNPQVQAERLKLRQTWWDRPQDLDELARFAASRVPPRPYAYQPD</sequence>
<evidence type="ECO:0000313" key="1">
    <source>
        <dbReference type="EMBL" id="ASJ26142.1"/>
    </source>
</evidence>
<dbReference type="RefSeq" id="WP_012698564.1">
    <property type="nucleotide sequence ID" value="NZ_CP022115.1"/>
</dbReference>
<reference evidence="1" key="3">
    <citation type="submission" date="2017-06" db="EMBL/GenBank/DDBJ databases">
        <authorList>
            <person name="Kim H.J."/>
            <person name="Triplett B.A."/>
        </authorList>
    </citation>
    <scope>NUCLEOTIDE SEQUENCE</scope>
    <source>
        <strain evidence="1">HLGZ1</strain>
    </source>
</reference>
<dbReference type="Proteomes" id="UP000197424">
    <property type="component" value="Chromosome"/>
</dbReference>
<reference evidence="2 4" key="4">
    <citation type="submission" date="2021-10" db="EMBL/GenBank/DDBJ databases">
        <title>Whole-genome sequencing analysis of Laribacter hongkongensis: virulence gene profiles, carbohydrate-active enzyme prediction, and antimicrobial resistance characterization.</title>
        <authorList>
            <person name="Yuan P."/>
            <person name="Zhan Y."/>
            <person name="Chen D."/>
        </authorList>
    </citation>
    <scope>NUCLEOTIDE SEQUENCE [LARGE SCALE GENOMIC DNA]</scope>
    <source>
        <strain evidence="2 4">W67</strain>
    </source>
</reference>
<dbReference type="OMA" id="TKFMREW"/>
<gene>
    <name evidence="2" type="ORF">LH440_03335</name>
    <name evidence="1" type="ORF">LHGZ1_3311</name>
</gene>
<accession>A0A248LN99</accession>
<dbReference type="Proteomes" id="UP001200247">
    <property type="component" value="Unassembled WGS sequence"/>
</dbReference>
<dbReference type="InterPro" id="IPR021853">
    <property type="entry name" value="DUF3460"/>
</dbReference>
<reference evidence="3" key="2">
    <citation type="submission" date="2017-06" db="EMBL/GenBank/DDBJ databases">
        <title>Whole genome sequence of Laribacter hongkongensis LHGZ1.</title>
        <authorList>
            <person name="Chen D."/>
            <person name="Wu H."/>
            <person name="Chen J."/>
        </authorList>
    </citation>
    <scope>NUCLEOTIDE SEQUENCE [LARGE SCALE GENOMIC DNA]</scope>
    <source>
        <strain evidence="3">LHGZ1</strain>
    </source>
</reference>
<reference evidence="1" key="1">
    <citation type="journal article" date="2017" name="J. Antimicrob. Chemother.">
        <title>Emergence and genomic analysis of MDR Laribacter hongkongensis strain HLGZ1 from Guangzhou, China.</title>
        <authorList>
            <person name="Wu H.K."/>
            <person name="Chen J.H."/>
            <person name="Yang L."/>
            <person name="Li A.R."/>
            <person name="Su D.H."/>
            <person name="Lin Y.P."/>
            <person name="Chen D.Q."/>
        </authorList>
    </citation>
    <scope>NUCLEOTIDE SEQUENCE</scope>
    <source>
        <strain evidence="1">HLGZ1</strain>
    </source>
</reference>
<evidence type="ECO:0000313" key="4">
    <source>
        <dbReference type="Proteomes" id="UP001200247"/>
    </source>
</evidence>
<protein>
    <submittedName>
        <fullName evidence="1">DUF3460 domain containing protein</fullName>
    </submittedName>
    <submittedName>
        <fullName evidence="2">DUF3460 family protein</fullName>
    </submittedName>
</protein>
<dbReference type="Pfam" id="PF11943">
    <property type="entry name" value="DUF3460"/>
    <property type="match status" value="1"/>
</dbReference>
<dbReference type="EMBL" id="JAJAXM010000004">
    <property type="protein sequence ID" value="MCG9024950.1"/>
    <property type="molecule type" value="Genomic_DNA"/>
</dbReference>
<proteinExistence type="predicted"/>
<evidence type="ECO:0000313" key="3">
    <source>
        <dbReference type="Proteomes" id="UP000197424"/>
    </source>
</evidence>
<name>A0A248LN99_9NEIS</name>